<feature type="non-terminal residue" evidence="2">
    <location>
        <position position="173"/>
    </location>
</feature>
<protein>
    <submittedName>
        <fullName evidence="2">Uncharacterized protein</fullName>
    </submittedName>
</protein>
<comment type="caution">
    <text evidence="2">The sequence shown here is derived from an EMBL/GenBank/DDBJ whole genome shotgun (WGS) entry which is preliminary data.</text>
</comment>
<dbReference type="Proteomes" id="UP000253318">
    <property type="component" value="Unassembled WGS sequence"/>
</dbReference>
<gene>
    <name evidence="2" type="ORF">DEF24_27195</name>
</gene>
<dbReference type="RefSeq" id="WP_181874740.1">
    <property type="nucleotide sequence ID" value="NZ_QEIN01000526.1"/>
</dbReference>
<feature type="non-terminal residue" evidence="2">
    <location>
        <position position="1"/>
    </location>
</feature>
<accession>A0A368SXI9</accession>
<evidence type="ECO:0000313" key="2">
    <source>
        <dbReference type="EMBL" id="RCV47386.1"/>
    </source>
</evidence>
<evidence type="ECO:0000313" key="3">
    <source>
        <dbReference type="Proteomes" id="UP000253318"/>
    </source>
</evidence>
<sequence length="173" mass="17491">DQLQTALSGDTPELATTLPAPAVSNLNTPLGDATGPVTDAGTRVTEVQQQVDETVRRLKGGLPGGTSVPEAGGATTLPATVEVPSTESLPDARDVQVGIEDVRSQVEGRLPETSASIGAVELPADQVTSLVEGTLPAAGDVAERRVEVADGGRRQRGGQLRGVAAQGGLQLVG</sequence>
<name>A0A368SXI9_9ACTN</name>
<dbReference type="EMBL" id="QEIN01000526">
    <property type="protein sequence ID" value="RCV47386.1"/>
    <property type="molecule type" value="Genomic_DNA"/>
</dbReference>
<feature type="region of interest" description="Disordered" evidence="1">
    <location>
        <begin position="1"/>
        <end position="39"/>
    </location>
</feature>
<organism evidence="2 3">
    <name type="scientific">Marinitenerispora sediminis</name>
    <dbReference type="NCBI Taxonomy" id="1931232"/>
    <lineage>
        <taxon>Bacteria</taxon>
        <taxon>Bacillati</taxon>
        <taxon>Actinomycetota</taxon>
        <taxon>Actinomycetes</taxon>
        <taxon>Streptosporangiales</taxon>
        <taxon>Nocardiopsidaceae</taxon>
        <taxon>Marinitenerispora</taxon>
    </lineage>
</organism>
<proteinExistence type="predicted"/>
<keyword evidence="3" id="KW-1185">Reference proteome</keyword>
<evidence type="ECO:0000256" key="1">
    <source>
        <dbReference type="SAM" id="MobiDB-lite"/>
    </source>
</evidence>
<reference evidence="2 3" key="1">
    <citation type="submission" date="2018-04" db="EMBL/GenBank/DDBJ databases">
        <title>Novel actinobacteria from marine sediment.</title>
        <authorList>
            <person name="Ng Z.Y."/>
            <person name="Tan G.Y.A."/>
        </authorList>
    </citation>
    <scope>NUCLEOTIDE SEQUENCE [LARGE SCALE GENOMIC DNA]</scope>
    <source>
        <strain evidence="2 3">TPS81</strain>
    </source>
</reference>
<dbReference type="AlphaFoldDB" id="A0A368SXI9"/>